<keyword evidence="1" id="KW-0238">DNA-binding</keyword>
<dbReference type="PANTHER" id="PTHR43214">
    <property type="entry name" value="TWO-COMPONENT RESPONSE REGULATOR"/>
    <property type="match status" value="1"/>
</dbReference>
<dbReference type="InterPro" id="IPR016032">
    <property type="entry name" value="Sig_transdc_resp-reg_C-effctor"/>
</dbReference>
<dbReference type="PROSITE" id="PS50043">
    <property type="entry name" value="HTH_LUXR_2"/>
    <property type="match status" value="1"/>
</dbReference>
<dbReference type="OrthoDB" id="3170288at2"/>
<evidence type="ECO:0000259" key="2">
    <source>
        <dbReference type="PROSITE" id="PS50043"/>
    </source>
</evidence>
<dbReference type="EMBL" id="FSQW01000001">
    <property type="protein sequence ID" value="SIN63023.1"/>
    <property type="molecule type" value="Genomic_DNA"/>
</dbReference>
<name>A0A1N6CX52_9SPHN</name>
<sequence length="240" mass="26185">MKFESGIRKTVSARTPFGMVKRILRNSQALGAISFTYHIAPAINSPATNIPRLLFSNAWSDRNTARNIGLRKQIENIHDVIISHGVPTTYLSLIAGENVINRSFAEQVGKRVAGHGIVDEYIIPVYGPYKIEGCMCFGFPQDVHSLPPGTCCELEALASVSHIKIIACFADKLENITLSKRESEVLQWLAFGKSITDIATILGVQPATVDSYTRRIYAKFGVHNKIGAVLAGVSTGKVSL</sequence>
<dbReference type="Proteomes" id="UP000185192">
    <property type="component" value="Unassembled WGS sequence"/>
</dbReference>
<dbReference type="PRINTS" id="PR00038">
    <property type="entry name" value="HTHLUXR"/>
</dbReference>
<keyword evidence="4" id="KW-1185">Reference proteome</keyword>
<organism evidence="3 4">
    <name type="scientific">Parasphingorhabdus marina DSM 22363</name>
    <dbReference type="NCBI Taxonomy" id="1123272"/>
    <lineage>
        <taxon>Bacteria</taxon>
        <taxon>Pseudomonadati</taxon>
        <taxon>Pseudomonadota</taxon>
        <taxon>Alphaproteobacteria</taxon>
        <taxon>Sphingomonadales</taxon>
        <taxon>Sphingomonadaceae</taxon>
        <taxon>Parasphingorhabdus</taxon>
    </lineage>
</organism>
<evidence type="ECO:0000313" key="4">
    <source>
        <dbReference type="Proteomes" id="UP000185192"/>
    </source>
</evidence>
<dbReference type="RefSeq" id="WP_143182735.1">
    <property type="nucleotide sequence ID" value="NZ_FSQW01000001.1"/>
</dbReference>
<gene>
    <name evidence="3" type="ORF">SAMN02745824_1166</name>
</gene>
<dbReference type="CDD" id="cd06170">
    <property type="entry name" value="LuxR_C_like"/>
    <property type="match status" value="1"/>
</dbReference>
<dbReference type="InterPro" id="IPR039420">
    <property type="entry name" value="WalR-like"/>
</dbReference>
<evidence type="ECO:0000313" key="3">
    <source>
        <dbReference type="EMBL" id="SIN63023.1"/>
    </source>
</evidence>
<proteinExistence type="predicted"/>
<evidence type="ECO:0000256" key="1">
    <source>
        <dbReference type="ARBA" id="ARBA00023125"/>
    </source>
</evidence>
<dbReference type="InterPro" id="IPR000792">
    <property type="entry name" value="Tscrpt_reg_LuxR_C"/>
</dbReference>
<feature type="domain" description="HTH luxR-type" evidence="2">
    <location>
        <begin position="171"/>
        <end position="236"/>
    </location>
</feature>
<dbReference type="GO" id="GO:0003677">
    <property type="term" value="F:DNA binding"/>
    <property type="evidence" value="ECO:0007669"/>
    <property type="project" value="UniProtKB-KW"/>
</dbReference>
<dbReference type="SMART" id="SM00421">
    <property type="entry name" value="HTH_LUXR"/>
    <property type="match status" value="1"/>
</dbReference>
<reference evidence="4" key="1">
    <citation type="submission" date="2016-11" db="EMBL/GenBank/DDBJ databases">
        <authorList>
            <person name="Varghese N."/>
            <person name="Submissions S."/>
        </authorList>
    </citation>
    <scope>NUCLEOTIDE SEQUENCE [LARGE SCALE GENOMIC DNA]</scope>
    <source>
        <strain evidence="4">DSM 22363</strain>
    </source>
</reference>
<dbReference type="AlphaFoldDB" id="A0A1N6CX52"/>
<accession>A0A1N6CX52</accession>
<protein>
    <submittedName>
        <fullName evidence="3">Regulatory protein, luxR family</fullName>
    </submittedName>
</protein>
<dbReference type="Gene3D" id="1.10.10.10">
    <property type="entry name" value="Winged helix-like DNA-binding domain superfamily/Winged helix DNA-binding domain"/>
    <property type="match status" value="1"/>
</dbReference>
<dbReference type="InterPro" id="IPR036388">
    <property type="entry name" value="WH-like_DNA-bd_sf"/>
</dbReference>
<dbReference type="SUPFAM" id="SSF46894">
    <property type="entry name" value="C-terminal effector domain of the bipartite response regulators"/>
    <property type="match status" value="1"/>
</dbReference>
<dbReference type="Pfam" id="PF00196">
    <property type="entry name" value="GerE"/>
    <property type="match status" value="1"/>
</dbReference>
<dbReference type="STRING" id="1123272.SAMN02745824_1166"/>
<dbReference type="GO" id="GO:0006355">
    <property type="term" value="P:regulation of DNA-templated transcription"/>
    <property type="evidence" value="ECO:0007669"/>
    <property type="project" value="InterPro"/>
</dbReference>